<name>A0ABZ2J2N3_9CHLR</name>
<dbReference type="Gene3D" id="3.40.1710.10">
    <property type="entry name" value="abc type-2 transporter like domain"/>
    <property type="match status" value="1"/>
</dbReference>
<comment type="subcellular location">
    <subcellularLocation>
        <location evidence="1">Membrane</location>
        <topology evidence="1">Multi-pass membrane protein</topology>
    </subcellularLocation>
</comment>
<feature type="transmembrane region" description="Helical" evidence="5">
    <location>
        <begin position="242"/>
        <end position="266"/>
    </location>
</feature>
<feature type="transmembrane region" description="Helical" evidence="5">
    <location>
        <begin position="336"/>
        <end position="354"/>
    </location>
</feature>
<feature type="transmembrane region" description="Helical" evidence="5">
    <location>
        <begin position="278"/>
        <end position="296"/>
    </location>
</feature>
<dbReference type="RefSeq" id="WP_338737300.1">
    <property type="nucleotide sequence ID" value="NZ_CP146612.1"/>
</dbReference>
<evidence type="ECO:0000313" key="8">
    <source>
        <dbReference type="Proteomes" id="UP001375370"/>
    </source>
</evidence>
<dbReference type="PANTHER" id="PTHR43027:SF2">
    <property type="entry name" value="TRANSPORT PERMEASE PROTEIN"/>
    <property type="match status" value="1"/>
</dbReference>
<evidence type="ECO:0000313" key="7">
    <source>
        <dbReference type="EMBL" id="WWX25160.1"/>
    </source>
</evidence>
<feature type="transmembrane region" description="Helical" evidence="5">
    <location>
        <begin position="20"/>
        <end position="39"/>
    </location>
</feature>
<dbReference type="InterPro" id="IPR013525">
    <property type="entry name" value="ABC2_TM"/>
</dbReference>
<evidence type="ECO:0000256" key="5">
    <source>
        <dbReference type="SAM" id="Phobius"/>
    </source>
</evidence>
<organism evidence="7 8">
    <name type="scientific">Candidatus Dehalogenimonas loeffleri</name>
    <dbReference type="NCBI Taxonomy" id="3127115"/>
    <lineage>
        <taxon>Bacteria</taxon>
        <taxon>Bacillati</taxon>
        <taxon>Chloroflexota</taxon>
        <taxon>Dehalococcoidia</taxon>
        <taxon>Dehalococcoidales</taxon>
        <taxon>Dehalococcoidaceae</taxon>
        <taxon>Dehalogenimonas</taxon>
    </lineage>
</organism>
<evidence type="ECO:0000256" key="2">
    <source>
        <dbReference type="ARBA" id="ARBA00022692"/>
    </source>
</evidence>
<gene>
    <name evidence="7" type="ORF">V8247_07825</name>
</gene>
<feature type="domain" description="ABC transmembrane type-2" evidence="6">
    <location>
        <begin position="132"/>
        <end position="357"/>
    </location>
</feature>
<dbReference type="PANTHER" id="PTHR43027">
    <property type="entry name" value="DOXORUBICIN RESISTANCE ABC TRANSPORTER PERMEASE PROTEIN DRRC-RELATED"/>
    <property type="match status" value="1"/>
</dbReference>
<proteinExistence type="predicted"/>
<dbReference type="InterPro" id="IPR052902">
    <property type="entry name" value="ABC-2_transporter"/>
</dbReference>
<evidence type="ECO:0000259" key="6">
    <source>
        <dbReference type="PROSITE" id="PS51012"/>
    </source>
</evidence>
<evidence type="ECO:0000256" key="4">
    <source>
        <dbReference type="ARBA" id="ARBA00023136"/>
    </source>
</evidence>
<dbReference type="PROSITE" id="PS51012">
    <property type="entry name" value="ABC_TM2"/>
    <property type="match status" value="1"/>
</dbReference>
<dbReference type="Pfam" id="PF12698">
    <property type="entry name" value="ABC2_membrane_3"/>
    <property type="match status" value="1"/>
</dbReference>
<evidence type="ECO:0000256" key="3">
    <source>
        <dbReference type="ARBA" id="ARBA00022989"/>
    </source>
</evidence>
<accession>A0ABZ2J2N3</accession>
<dbReference type="EMBL" id="CP146612">
    <property type="protein sequence ID" value="WWX25160.1"/>
    <property type="molecule type" value="Genomic_DNA"/>
</dbReference>
<reference evidence="7 8" key="1">
    <citation type="submission" date="2024-03" db="EMBL/GenBank/DDBJ databases">
        <title>A Dehalogenimonas Isolated from Estuarine Sediments Dihaloeliminates Chlorinated Alkanes.</title>
        <authorList>
            <person name="Yang Y."/>
            <person name="Wang H."/>
        </authorList>
    </citation>
    <scope>NUCLEOTIDE SEQUENCE [LARGE SCALE GENOMIC DNA]</scope>
    <source>
        <strain evidence="7 8">W</strain>
    </source>
</reference>
<protein>
    <submittedName>
        <fullName evidence="7">ABC transporter permease</fullName>
    </submittedName>
</protein>
<dbReference type="InterPro" id="IPR047817">
    <property type="entry name" value="ABC2_TM_bact-type"/>
</dbReference>
<dbReference type="Proteomes" id="UP001375370">
    <property type="component" value="Chromosome"/>
</dbReference>
<feature type="transmembrane region" description="Helical" evidence="5">
    <location>
        <begin position="166"/>
        <end position="188"/>
    </location>
</feature>
<keyword evidence="2 5" id="KW-0812">Transmembrane</keyword>
<sequence>MNKLIIANFKQFLRDKTAVFFTFAFPLIFIFLFGMVFSGSDELNYNIRLVVEDDSHIAQGLNEAFSSVPIFTISEGELDASLDTLKNGDLTAVIRIPANIEETIGTGGTAALTIYHDPSQTQTAQIILPVVRQIVDEFNRQLTQAPILITVSEESILADSFRFIDFFVPGILAMSIMQSGLFGILPLVEWREKKVLKRLGVTPLSRSTVVISQLVFRLVLAVIQAAILLGIAYAVFGVPILGSIFLLLGLVVLGTLVFISLGYVVAARVKTVEGATPIVNLISFPMMFLSGVFFPVDMMPEFIRPVITAMPLTYLADSFRQVMVESAPLYPLSTDILVLLGWLVVCLILTIRFFKWE</sequence>
<evidence type="ECO:0000256" key="1">
    <source>
        <dbReference type="ARBA" id="ARBA00004141"/>
    </source>
</evidence>
<keyword evidence="4 5" id="KW-0472">Membrane</keyword>
<feature type="transmembrane region" description="Helical" evidence="5">
    <location>
        <begin position="214"/>
        <end position="236"/>
    </location>
</feature>
<keyword evidence="8" id="KW-1185">Reference proteome</keyword>
<keyword evidence="3 5" id="KW-1133">Transmembrane helix</keyword>